<keyword evidence="5" id="KW-0067">ATP-binding</keyword>
<dbReference type="Gene3D" id="3.40.50.300">
    <property type="entry name" value="P-loop containing nucleotide triphosphate hydrolases"/>
    <property type="match status" value="1"/>
</dbReference>
<evidence type="ECO:0000313" key="10">
    <source>
        <dbReference type="EMBL" id="KAL0635531.1"/>
    </source>
</evidence>
<feature type="domain" description="Origin recognition complex subunit 5 C-terminal" evidence="8">
    <location>
        <begin position="317"/>
        <end position="451"/>
    </location>
</feature>
<evidence type="ECO:0000259" key="7">
    <source>
        <dbReference type="Pfam" id="PF13191"/>
    </source>
</evidence>
<reference evidence="10 11" key="1">
    <citation type="submission" date="2024-02" db="EMBL/GenBank/DDBJ databases">
        <title>Discinaceae phylogenomics.</title>
        <authorList>
            <person name="Dirks A.C."/>
            <person name="James T.Y."/>
        </authorList>
    </citation>
    <scope>NUCLEOTIDE SEQUENCE [LARGE SCALE GENOMIC DNA]</scope>
    <source>
        <strain evidence="10 11">ACD0624</strain>
    </source>
</reference>
<dbReference type="InterPro" id="IPR041664">
    <property type="entry name" value="AAA_16"/>
</dbReference>
<dbReference type="PANTHER" id="PTHR12705:SF0">
    <property type="entry name" value="ORIGIN RECOGNITION COMPLEX SUBUNIT 5"/>
    <property type="match status" value="1"/>
</dbReference>
<keyword evidence="3" id="KW-0235">DNA replication</keyword>
<keyword evidence="6" id="KW-0539">Nucleus</keyword>
<dbReference type="Pfam" id="PF13191">
    <property type="entry name" value="AAA_16"/>
    <property type="match status" value="1"/>
</dbReference>
<evidence type="ECO:0000259" key="9">
    <source>
        <dbReference type="Pfam" id="PF21639"/>
    </source>
</evidence>
<evidence type="ECO:0000256" key="6">
    <source>
        <dbReference type="ARBA" id="ARBA00023242"/>
    </source>
</evidence>
<evidence type="ECO:0008006" key="12">
    <source>
        <dbReference type="Google" id="ProtNLM"/>
    </source>
</evidence>
<feature type="domain" description="ORC5 lid" evidence="9">
    <location>
        <begin position="232"/>
        <end position="291"/>
    </location>
</feature>
<dbReference type="Pfam" id="PF21639">
    <property type="entry name" value="ORC5_lid"/>
    <property type="match status" value="1"/>
</dbReference>
<comment type="caution">
    <text evidence="10">The sequence shown here is derived from an EMBL/GenBank/DDBJ whole genome shotgun (WGS) entry which is preliminary data.</text>
</comment>
<evidence type="ECO:0000256" key="1">
    <source>
        <dbReference type="ARBA" id="ARBA00004123"/>
    </source>
</evidence>
<dbReference type="Pfam" id="PF14630">
    <property type="entry name" value="ORC5_C"/>
    <property type="match status" value="1"/>
</dbReference>
<comment type="similarity">
    <text evidence="2">Belongs to the ORC5 family.</text>
</comment>
<dbReference type="EMBL" id="JBBBZM010000067">
    <property type="protein sequence ID" value="KAL0635531.1"/>
    <property type="molecule type" value="Genomic_DNA"/>
</dbReference>
<sequence>MLPDELLTDELLSSINDRLPCRVPQLQRLSALIGDDDDYSPASIVVHGLEATGKTLILKSFLESSGSSFSWVPCHECVTTRHLVERIAATVSESIGIAEGATSSARCENVSVLAVQLQQILKESQRKHFLVLDRTDRQREAPPTLLASLGRLGEMIPSLTVIFIVSVPRPRFLSSAEVPHIHFAPYNKEESIKVLSKYVRRITKIPSEGDQGEEEEEEEYTEDDAKEELYVWEKFCGTVWDSLAKGAARNIIQFREAVDKMWLQFVQPIAKGEYGTRNYSSLYLLQKDMFRRETNVIDSVIPAAAAGKMAASKNHDLPYYSKFLLCAAYLSSYNPARQDSLFFMKANDFKKKRRGGGRGRPAKNRKIHRRLLGPQAWPLERMLAIFYAILPHPITSAVDIQTQVATLTSLRLLTKASATDVLEASTKWRVNVGWDYIRGVARNVKFDIEDFIAE</sequence>
<accession>A0ABR3GIZ6</accession>
<comment type="subcellular location">
    <subcellularLocation>
        <location evidence="1">Nucleus</location>
    </subcellularLocation>
</comment>
<evidence type="ECO:0000256" key="3">
    <source>
        <dbReference type="ARBA" id="ARBA00022705"/>
    </source>
</evidence>
<dbReference type="InterPro" id="IPR048866">
    <property type="entry name" value="ORC5_lid"/>
</dbReference>
<feature type="domain" description="Orc1-like AAA ATPase" evidence="7">
    <location>
        <begin position="18"/>
        <end position="162"/>
    </location>
</feature>
<evidence type="ECO:0000256" key="2">
    <source>
        <dbReference type="ARBA" id="ARBA00006269"/>
    </source>
</evidence>
<dbReference type="InterPro" id="IPR027417">
    <property type="entry name" value="P-loop_NTPase"/>
</dbReference>
<dbReference type="Proteomes" id="UP001447188">
    <property type="component" value="Unassembled WGS sequence"/>
</dbReference>
<evidence type="ECO:0000259" key="8">
    <source>
        <dbReference type="Pfam" id="PF14630"/>
    </source>
</evidence>
<dbReference type="InterPro" id="IPR020796">
    <property type="entry name" value="ORC5"/>
</dbReference>
<organism evidence="10 11">
    <name type="scientific">Discina gigas</name>
    <dbReference type="NCBI Taxonomy" id="1032678"/>
    <lineage>
        <taxon>Eukaryota</taxon>
        <taxon>Fungi</taxon>
        <taxon>Dikarya</taxon>
        <taxon>Ascomycota</taxon>
        <taxon>Pezizomycotina</taxon>
        <taxon>Pezizomycetes</taxon>
        <taxon>Pezizales</taxon>
        <taxon>Discinaceae</taxon>
        <taxon>Discina</taxon>
    </lineage>
</organism>
<evidence type="ECO:0000313" key="11">
    <source>
        <dbReference type="Proteomes" id="UP001447188"/>
    </source>
</evidence>
<dbReference type="SUPFAM" id="SSF52540">
    <property type="entry name" value="P-loop containing nucleoside triphosphate hydrolases"/>
    <property type="match status" value="1"/>
</dbReference>
<keyword evidence="4" id="KW-0547">Nucleotide-binding</keyword>
<evidence type="ECO:0000256" key="4">
    <source>
        <dbReference type="ARBA" id="ARBA00022741"/>
    </source>
</evidence>
<protein>
    <recommendedName>
        <fullName evidence="12">Orc1-like AAA ATPase domain-containing protein</fullName>
    </recommendedName>
</protein>
<proteinExistence type="inferred from homology"/>
<keyword evidence="11" id="KW-1185">Reference proteome</keyword>
<name>A0ABR3GIZ6_9PEZI</name>
<evidence type="ECO:0000256" key="5">
    <source>
        <dbReference type="ARBA" id="ARBA00022840"/>
    </source>
</evidence>
<dbReference type="Gene3D" id="1.10.8.60">
    <property type="match status" value="1"/>
</dbReference>
<dbReference type="PANTHER" id="PTHR12705">
    <property type="entry name" value="ORIGIN RECOGNITION COMPLEX SUBUNIT 5"/>
    <property type="match status" value="1"/>
</dbReference>
<gene>
    <name evidence="10" type="ORF">Q9L58_005462</name>
</gene>
<dbReference type="InterPro" id="IPR047088">
    <property type="entry name" value="ORC5_C"/>
</dbReference>